<accession>A0A382EBD6</accession>
<sequence length="123" mass="14591">VAIQSSRRCDGWLPWQHHFRRIGWTISQSEFCDWLRRRVFTRRCPNAMGTKESKRRTTMTKYIDLDIEGNDPEFIVVEHDLGDVMLIEETVGTLAEFHAKMEELHRRARGEGEWNDEAWDALD</sequence>
<proteinExistence type="predicted"/>
<dbReference type="EMBL" id="UINC01043354">
    <property type="protein sequence ID" value="SVB47273.1"/>
    <property type="molecule type" value="Genomic_DNA"/>
</dbReference>
<dbReference type="AlphaFoldDB" id="A0A382EBD6"/>
<feature type="non-terminal residue" evidence="1">
    <location>
        <position position="1"/>
    </location>
</feature>
<feature type="non-terminal residue" evidence="1">
    <location>
        <position position="123"/>
    </location>
</feature>
<organism evidence="1">
    <name type="scientific">marine metagenome</name>
    <dbReference type="NCBI Taxonomy" id="408172"/>
    <lineage>
        <taxon>unclassified sequences</taxon>
        <taxon>metagenomes</taxon>
        <taxon>ecological metagenomes</taxon>
    </lineage>
</organism>
<name>A0A382EBD6_9ZZZZ</name>
<reference evidence="1" key="1">
    <citation type="submission" date="2018-05" db="EMBL/GenBank/DDBJ databases">
        <authorList>
            <person name="Lanie J.A."/>
            <person name="Ng W.-L."/>
            <person name="Kazmierczak K.M."/>
            <person name="Andrzejewski T.M."/>
            <person name="Davidsen T.M."/>
            <person name="Wayne K.J."/>
            <person name="Tettelin H."/>
            <person name="Glass J.I."/>
            <person name="Rusch D."/>
            <person name="Podicherti R."/>
            <person name="Tsui H.-C.T."/>
            <person name="Winkler M.E."/>
        </authorList>
    </citation>
    <scope>NUCLEOTIDE SEQUENCE</scope>
</reference>
<evidence type="ECO:0000313" key="1">
    <source>
        <dbReference type="EMBL" id="SVB47273.1"/>
    </source>
</evidence>
<gene>
    <name evidence="1" type="ORF">METZ01_LOCUS200127</name>
</gene>
<protein>
    <submittedName>
        <fullName evidence="1">Uncharacterized protein</fullName>
    </submittedName>
</protein>